<dbReference type="InterPro" id="IPR013766">
    <property type="entry name" value="Thioredoxin_domain"/>
</dbReference>
<gene>
    <name evidence="3" type="ORF">KS407_14545</name>
</gene>
<name>A0ABS6JW71_9BACI</name>
<dbReference type="InterPro" id="IPR050553">
    <property type="entry name" value="Thioredoxin_ResA/DsbE_sf"/>
</dbReference>
<evidence type="ECO:0000256" key="1">
    <source>
        <dbReference type="ARBA" id="ARBA00023157"/>
    </source>
</evidence>
<dbReference type="CDD" id="cd02966">
    <property type="entry name" value="TlpA_like_family"/>
    <property type="match status" value="1"/>
</dbReference>
<dbReference type="InterPro" id="IPR036249">
    <property type="entry name" value="Thioredoxin-like_sf"/>
</dbReference>
<keyword evidence="4" id="KW-1185">Reference proteome</keyword>
<dbReference type="RefSeq" id="WP_088075590.1">
    <property type="nucleotide sequence ID" value="NZ_JAHQCR010000057.1"/>
</dbReference>
<dbReference type="InterPro" id="IPR000866">
    <property type="entry name" value="AhpC/TSA"/>
</dbReference>
<proteinExistence type="predicted"/>
<dbReference type="EMBL" id="JAHQCR010000057">
    <property type="protein sequence ID" value="MBU9722635.1"/>
    <property type="molecule type" value="Genomic_DNA"/>
</dbReference>
<evidence type="ECO:0000259" key="2">
    <source>
        <dbReference type="PROSITE" id="PS51352"/>
    </source>
</evidence>
<dbReference type="PROSITE" id="PS51352">
    <property type="entry name" value="THIOREDOXIN_2"/>
    <property type="match status" value="1"/>
</dbReference>
<comment type="caution">
    <text evidence="3">The sequence shown here is derived from an EMBL/GenBank/DDBJ whole genome shotgun (WGS) entry which is preliminary data.</text>
</comment>
<evidence type="ECO:0000313" key="4">
    <source>
        <dbReference type="Proteomes" id="UP000790580"/>
    </source>
</evidence>
<organism evidence="3 4">
    <name type="scientific">Evansella alkalicola</name>
    <dbReference type="NCBI Taxonomy" id="745819"/>
    <lineage>
        <taxon>Bacteria</taxon>
        <taxon>Bacillati</taxon>
        <taxon>Bacillota</taxon>
        <taxon>Bacilli</taxon>
        <taxon>Bacillales</taxon>
        <taxon>Bacillaceae</taxon>
        <taxon>Evansella</taxon>
    </lineage>
</organism>
<feature type="domain" description="Thioredoxin" evidence="2">
    <location>
        <begin position="40"/>
        <end position="194"/>
    </location>
</feature>
<dbReference type="PANTHER" id="PTHR42852:SF13">
    <property type="entry name" value="PROTEIN DIPZ"/>
    <property type="match status" value="1"/>
</dbReference>
<dbReference type="Proteomes" id="UP000790580">
    <property type="component" value="Unassembled WGS sequence"/>
</dbReference>
<dbReference type="Gene3D" id="3.40.30.10">
    <property type="entry name" value="Glutaredoxin"/>
    <property type="match status" value="1"/>
</dbReference>
<evidence type="ECO:0000313" key="3">
    <source>
        <dbReference type="EMBL" id="MBU9722635.1"/>
    </source>
</evidence>
<dbReference type="Pfam" id="PF00578">
    <property type="entry name" value="AhpC-TSA"/>
    <property type="match status" value="1"/>
</dbReference>
<keyword evidence="1" id="KW-1015">Disulfide bond</keyword>
<sequence length="197" mass="22087">MILKRLLLFILFLNIGLFIWMDLEQRKFEVNYTQETASMPQVGFQAPNFSLIELGREEESETTDSTDSAVYVDLPTILSEKEGAVIYFWTSWCPFCEASVRALEEGHLIYGDELAFVGINVTSQDSLRAAQTFVKEHNVSFQMIADETGIVASTYHVPPVPATFFINQDGVIAHRKVGGLTTREVELGISVLKRSGE</sequence>
<reference evidence="3 4" key="1">
    <citation type="submission" date="2021-06" db="EMBL/GenBank/DDBJ databases">
        <title>Bacillus sp. RD4P76, an endophyte from a halophyte.</title>
        <authorList>
            <person name="Sun J.-Q."/>
        </authorList>
    </citation>
    <scope>NUCLEOTIDE SEQUENCE [LARGE SCALE GENOMIC DNA]</scope>
    <source>
        <strain evidence="3 4">JCM 17098</strain>
    </source>
</reference>
<dbReference type="SUPFAM" id="SSF52833">
    <property type="entry name" value="Thioredoxin-like"/>
    <property type="match status" value="1"/>
</dbReference>
<dbReference type="PANTHER" id="PTHR42852">
    <property type="entry name" value="THIOL:DISULFIDE INTERCHANGE PROTEIN DSBE"/>
    <property type="match status" value="1"/>
</dbReference>
<protein>
    <submittedName>
        <fullName evidence="3">TlpA family protein disulfide reductase</fullName>
    </submittedName>
</protein>
<accession>A0ABS6JW71</accession>